<dbReference type="InterPro" id="IPR008920">
    <property type="entry name" value="TF_FadR/GntR_C"/>
</dbReference>
<dbReference type="RefSeq" id="WP_171692027.1">
    <property type="nucleotide sequence ID" value="NZ_WHOC01000138.1"/>
</dbReference>
<sequence length="236" mass="27101">MRKIKKLQLHEIVAQEIIDYIRKSGLQKGDKLPHIEEIVQLLGVSRTSIREALRSLEAMDFVKIQNGKGIYVEDPSSYRFSMKIDIEDEKTFMIQACQVRRALEGLAVELATEHASEEQIRLMHQFLDEIRNHEEVIEITTVADRNFHKTIYEASGNLVLQGIILSLSSFFEKFWAQAPLGQERLFEDTFPFHPTIAQAIADRDKVKAISTFHQLMDAIELAILKVPVQGERKLSL</sequence>
<dbReference type="InterPro" id="IPR036390">
    <property type="entry name" value="WH_DNA-bd_sf"/>
</dbReference>
<dbReference type="SUPFAM" id="SSF48008">
    <property type="entry name" value="GntR ligand-binding domain-like"/>
    <property type="match status" value="1"/>
</dbReference>
<dbReference type="Gene3D" id="1.20.120.530">
    <property type="entry name" value="GntR ligand-binding domain-like"/>
    <property type="match status" value="1"/>
</dbReference>
<evidence type="ECO:0000313" key="6">
    <source>
        <dbReference type="Proteomes" id="UP000658690"/>
    </source>
</evidence>
<dbReference type="Pfam" id="PF00392">
    <property type="entry name" value="GntR"/>
    <property type="match status" value="1"/>
</dbReference>
<dbReference type="SMART" id="SM00895">
    <property type="entry name" value="FCD"/>
    <property type="match status" value="1"/>
</dbReference>
<protein>
    <submittedName>
        <fullName evidence="5">FCD domain-containing protein</fullName>
    </submittedName>
</protein>
<name>A0ABX1ZB41_9BACL</name>
<keyword evidence="1" id="KW-0805">Transcription regulation</keyword>
<dbReference type="InterPro" id="IPR000524">
    <property type="entry name" value="Tscrpt_reg_HTH_GntR"/>
</dbReference>
<dbReference type="SMART" id="SM00345">
    <property type="entry name" value="HTH_GNTR"/>
    <property type="match status" value="1"/>
</dbReference>
<evidence type="ECO:0000313" key="5">
    <source>
        <dbReference type="EMBL" id="NOU89060.1"/>
    </source>
</evidence>
<feature type="domain" description="HTH gntR-type" evidence="4">
    <location>
        <begin position="7"/>
        <end position="75"/>
    </location>
</feature>
<accession>A0ABX1ZB41</accession>
<evidence type="ECO:0000256" key="3">
    <source>
        <dbReference type="ARBA" id="ARBA00023163"/>
    </source>
</evidence>
<keyword evidence="3" id="KW-0804">Transcription</keyword>
<keyword evidence="2" id="KW-0238">DNA-binding</keyword>
<dbReference type="PRINTS" id="PR00035">
    <property type="entry name" value="HTHGNTR"/>
</dbReference>
<dbReference type="PANTHER" id="PTHR43537">
    <property type="entry name" value="TRANSCRIPTIONAL REGULATOR, GNTR FAMILY"/>
    <property type="match status" value="1"/>
</dbReference>
<dbReference type="InterPro" id="IPR036388">
    <property type="entry name" value="WH-like_DNA-bd_sf"/>
</dbReference>
<dbReference type="InterPro" id="IPR011711">
    <property type="entry name" value="GntR_C"/>
</dbReference>
<evidence type="ECO:0000256" key="2">
    <source>
        <dbReference type="ARBA" id="ARBA00023125"/>
    </source>
</evidence>
<dbReference type="PANTHER" id="PTHR43537:SF5">
    <property type="entry name" value="UXU OPERON TRANSCRIPTIONAL REGULATOR"/>
    <property type="match status" value="1"/>
</dbReference>
<organism evidence="5 6">
    <name type="scientific">Paenibacillus germinis</name>
    <dbReference type="NCBI Taxonomy" id="2654979"/>
    <lineage>
        <taxon>Bacteria</taxon>
        <taxon>Bacillati</taxon>
        <taxon>Bacillota</taxon>
        <taxon>Bacilli</taxon>
        <taxon>Bacillales</taxon>
        <taxon>Paenibacillaceae</taxon>
        <taxon>Paenibacillus</taxon>
    </lineage>
</organism>
<dbReference type="EMBL" id="WHOC01000138">
    <property type="protein sequence ID" value="NOU89060.1"/>
    <property type="molecule type" value="Genomic_DNA"/>
</dbReference>
<proteinExistence type="predicted"/>
<dbReference type="CDD" id="cd07377">
    <property type="entry name" value="WHTH_GntR"/>
    <property type="match status" value="1"/>
</dbReference>
<comment type="caution">
    <text evidence="5">The sequence shown here is derived from an EMBL/GenBank/DDBJ whole genome shotgun (WGS) entry which is preliminary data.</text>
</comment>
<dbReference type="Proteomes" id="UP000658690">
    <property type="component" value="Unassembled WGS sequence"/>
</dbReference>
<evidence type="ECO:0000256" key="1">
    <source>
        <dbReference type="ARBA" id="ARBA00023015"/>
    </source>
</evidence>
<dbReference type="Pfam" id="PF07729">
    <property type="entry name" value="FCD"/>
    <property type="match status" value="1"/>
</dbReference>
<dbReference type="Gene3D" id="1.10.10.10">
    <property type="entry name" value="Winged helix-like DNA-binding domain superfamily/Winged helix DNA-binding domain"/>
    <property type="match status" value="1"/>
</dbReference>
<evidence type="ECO:0000259" key="4">
    <source>
        <dbReference type="PROSITE" id="PS50949"/>
    </source>
</evidence>
<gene>
    <name evidence="5" type="ORF">GC102_25410</name>
</gene>
<dbReference type="SUPFAM" id="SSF46785">
    <property type="entry name" value="Winged helix' DNA-binding domain"/>
    <property type="match status" value="1"/>
</dbReference>
<keyword evidence="6" id="KW-1185">Reference proteome</keyword>
<dbReference type="PROSITE" id="PS50949">
    <property type="entry name" value="HTH_GNTR"/>
    <property type="match status" value="1"/>
</dbReference>
<reference evidence="5 6" key="1">
    <citation type="submission" date="2019-10" db="EMBL/GenBank/DDBJ databases">
        <title>Description of Paenibacillus choica sp. nov.</title>
        <authorList>
            <person name="Carlier A."/>
            <person name="Qi S."/>
        </authorList>
    </citation>
    <scope>NUCLEOTIDE SEQUENCE [LARGE SCALE GENOMIC DNA]</scope>
    <source>
        <strain evidence="5 6">LMG 31460</strain>
    </source>
</reference>